<dbReference type="RefSeq" id="WP_156898578.1">
    <property type="nucleotide sequence ID" value="NZ_LT670849.1"/>
</dbReference>
<evidence type="ECO:0000313" key="1">
    <source>
        <dbReference type="EMBL" id="SHN79148.1"/>
    </source>
</evidence>
<name>A0A1M7U885_9BRAD</name>
<organism evidence="1 2">
    <name type="scientific">Bradyrhizobium erythrophlei</name>
    <dbReference type="NCBI Taxonomy" id="1437360"/>
    <lineage>
        <taxon>Bacteria</taxon>
        <taxon>Pseudomonadati</taxon>
        <taxon>Pseudomonadota</taxon>
        <taxon>Alphaproteobacteria</taxon>
        <taxon>Hyphomicrobiales</taxon>
        <taxon>Nitrobacteraceae</taxon>
        <taxon>Bradyrhizobium</taxon>
    </lineage>
</organism>
<dbReference type="Proteomes" id="UP000184096">
    <property type="component" value="Chromosome I"/>
</dbReference>
<reference evidence="2" key="1">
    <citation type="submission" date="2016-11" db="EMBL/GenBank/DDBJ databases">
        <authorList>
            <person name="Varghese N."/>
            <person name="Submissions S."/>
        </authorList>
    </citation>
    <scope>NUCLEOTIDE SEQUENCE [LARGE SCALE GENOMIC DNA]</scope>
    <source>
        <strain evidence="2">GAS401</strain>
    </source>
</reference>
<gene>
    <name evidence="1" type="ORF">SAMN05444170_3928</name>
</gene>
<accession>A0A1M7U885</accession>
<sequence length="58" mass="6656">MDRVHQSKRIGKEASDEKRIFCTACAAEPSLFISLLDTRSGKQHRLFKCECGKIVWDD</sequence>
<dbReference type="AlphaFoldDB" id="A0A1M7U885"/>
<evidence type="ECO:0000313" key="2">
    <source>
        <dbReference type="Proteomes" id="UP000184096"/>
    </source>
</evidence>
<evidence type="ECO:0008006" key="3">
    <source>
        <dbReference type="Google" id="ProtNLM"/>
    </source>
</evidence>
<keyword evidence="2" id="KW-1185">Reference proteome</keyword>
<dbReference type="EMBL" id="LT670849">
    <property type="protein sequence ID" value="SHN79148.1"/>
    <property type="molecule type" value="Genomic_DNA"/>
</dbReference>
<dbReference type="OrthoDB" id="8255924at2"/>
<protein>
    <recommendedName>
        <fullName evidence="3">Ogr/Delta-like zinc finger</fullName>
    </recommendedName>
</protein>
<proteinExistence type="predicted"/>